<keyword evidence="1" id="KW-1133">Transmembrane helix</keyword>
<evidence type="ECO:0000313" key="3">
    <source>
        <dbReference type="Proteomes" id="UP000539372"/>
    </source>
</evidence>
<sequence>MTDTTLAAILGFLPYLGAGLALGVVYFLVLYKSVRLHTADASAGRMIGLFLLRVALALAVFYPFARIGAGPLLAALVGFMIARFAVQGFIRRLERGTGA</sequence>
<dbReference type="Pfam" id="PF12966">
    <property type="entry name" value="AtpR"/>
    <property type="match status" value="1"/>
</dbReference>
<feature type="transmembrane region" description="Helical" evidence="1">
    <location>
        <begin position="68"/>
        <end position="86"/>
    </location>
</feature>
<feature type="transmembrane region" description="Helical" evidence="1">
    <location>
        <begin position="6"/>
        <end position="31"/>
    </location>
</feature>
<protein>
    <recommendedName>
        <fullName evidence="4">ATP synthase subunit I</fullName>
    </recommendedName>
</protein>
<accession>A0A7Y0E539</accession>
<feature type="transmembrane region" description="Helical" evidence="1">
    <location>
        <begin position="43"/>
        <end position="62"/>
    </location>
</feature>
<gene>
    <name evidence="2" type="ORF">HH303_18795</name>
</gene>
<dbReference type="AlphaFoldDB" id="A0A7Y0E539"/>
<name>A0A7Y0E539_9PROT</name>
<dbReference type="InterPro" id="IPR017581">
    <property type="entry name" value="AtpR-like"/>
</dbReference>
<keyword evidence="1" id="KW-0472">Membrane</keyword>
<keyword evidence="3" id="KW-1185">Reference proteome</keyword>
<dbReference type="EMBL" id="JABBNT010000006">
    <property type="protein sequence ID" value="NMM46546.1"/>
    <property type="molecule type" value="Genomic_DNA"/>
</dbReference>
<keyword evidence="1" id="KW-0812">Transmembrane</keyword>
<evidence type="ECO:0000256" key="1">
    <source>
        <dbReference type="SAM" id="Phobius"/>
    </source>
</evidence>
<reference evidence="2 3" key="1">
    <citation type="submission" date="2020-04" db="EMBL/GenBank/DDBJ databases">
        <title>Rhodospirillaceae bacterium KN72 isolated from deep sea.</title>
        <authorList>
            <person name="Zhang D.-C."/>
        </authorList>
    </citation>
    <scope>NUCLEOTIDE SEQUENCE [LARGE SCALE GENOMIC DNA]</scope>
    <source>
        <strain evidence="2 3">KN72</strain>
    </source>
</reference>
<comment type="caution">
    <text evidence="2">The sequence shown here is derived from an EMBL/GenBank/DDBJ whole genome shotgun (WGS) entry which is preliminary data.</text>
</comment>
<evidence type="ECO:0000313" key="2">
    <source>
        <dbReference type="EMBL" id="NMM46546.1"/>
    </source>
</evidence>
<dbReference type="RefSeq" id="WP_169626943.1">
    <property type="nucleotide sequence ID" value="NZ_JABBNT010000006.1"/>
</dbReference>
<evidence type="ECO:0008006" key="4">
    <source>
        <dbReference type="Google" id="ProtNLM"/>
    </source>
</evidence>
<proteinExistence type="predicted"/>
<organism evidence="2 3">
    <name type="scientific">Pacificispira spongiicola</name>
    <dbReference type="NCBI Taxonomy" id="2729598"/>
    <lineage>
        <taxon>Bacteria</taxon>
        <taxon>Pseudomonadati</taxon>
        <taxon>Pseudomonadota</taxon>
        <taxon>Alphaproteobacteria</taxon>
        <taxon>Rhodospirillales</taxon>
        <taxon>Rhodospirillaceae</taxon>
        <taxon>Pacificispira</taxon>
    </lineage>
</organism>
<dbReference type="Proteomes" id="UP000539372">
    <property type="component" value="Unassembled WGS sequence"/>
</dbReference>